<dbReference type="InterPro" id="IPR048279">
    <property type="entry name" value="MdtK-like"/>
</dbReference>
<evidence type="ECO:0000256" key="6">
    <source>
        <dbReference type="ARBA" id="ARBA00022692"/>
    </source>
</evidence>
<dbReference type="NCBIfam" id="TIGR00797">
    <property type="entry name" value="matE"/>
    <property type="match status" value="1"/>
</dbReference>
<evidence type="ECO:0000313" key="12">
    <source>
        <dbReference type="Proteomes" id="UP000245695"/>
    </source>
</evidence>
<evidence type="ECO:0000313" key="11">
    <source>
        <dbReference type="EMBL" id="CEI73443.1"/>
    </source>
</evidence>
<feature type="transmembrane region" description="Helical" evidence="10">
    <location>
        <begin position="391"/>
        <end position="411"/>
    </location>
</feature>
<dbReference type="GO" id="GO:0046677">
    <property type="term" value="P:response to antibiotic"/>
    <property type="evidence" value="ECO:0007669"/>
    <property type="project" value="UniProtKB-KW"/>
</dbReference>
<feature type="transmembrane region" description="Helical" evidence="10">
    <location>
        <begin position="322"/>
        <end position="341"/>
    </location>
</feature>
<dbReference type="EMBL" id="LN650648">
    <property type="protein sequence ID" value="CEI73443.1"/>
    <property type="molecule type" value="Genomic_DNA"/>
</dbReference>
<evidence type="ECO:0000256" key="9">
    <source>
        <dbReference type="ARBA" id="ARBA00023251"/>
    </source>
</evidence>
<evidence type="ECO:0000256" key="3">
    <source>
        <dbReference type="ARBA" id="ARBA00022106"/>
    </source>
</evidence>
<comment type="similarity">
    <text evidence="2">Belongs to the multi antimicrobial extrusion (MATE) (TC 2.A.66.1) family. MepA subfamily.</text>
</comment>
<feature type="transmembrane region" description="Helical" evidence="10">
    <location>
        <begin position="237"/>
        <end position="259"/>
    </location>
</feature>
<dbReference type="AlphaFoldDB" id="A0A2P2BSU1"/>
<sequence>MKDKESVFLNSDINKLFYKYLINSVLGMLAVSFCILADTMFIGQGIGSDGLAALNICIPIFNLFNGLGLLFGMGGATALSISRGKGEIVESQRIFTKSIIIAILVGITLSTLGKIFTEKIGYILGANISNIYMVKEYLSGVLIFSFSYILAHTTSAFIRNDHNPRLAMIATVTSGLSNVILDYLLIFIFDMGIKGAGLATSIASLINLLILLTHFISKKCSLRFIKFKINVKDISRILFNGLPSFIVEISSGIVIFIFNLKLLNIVGNIGVSAYSIIANVSLVAAAIFTGISQAMQPIISVNYGANKIDRVKRVRKKGLKTSIIVGLSFYIIGILFPQFIVGVFTSEKGQIVDITVNAIRYYFLAFIFMGINIVNGAYYQSMEHRILSNAISLSRGIILIVIGITILPIFLGVNGVWLSAVFAEVLTLIITYIYVYKKK</sequence>
<evidence type="ECO:0000256" key="1">
    <source>
        <dbReference type="ARBA" id="ARBA00004651"/>
    </source>
</evidence>
<protein>
    <recommendedName>
        <fullName evidence="3">Multidrug export protein MepA</fullName>
    </recommendedName>
</protein>
<keyword evidence="6 10" id="KW-0812">Transmembrane</keyword>
<evidence type="ECO:0000256" key="10">
    <source>
        <dbReference type="SAM" id="Phobius"/>
    </source>
</evidence>
<dbReference type="GO" id="GO:0005886">
    <property type="term" value="C:plasma membrane"/>
    <property type="evidence" value="ECO:0007669"/>
    <property type="project" value="UniProtKB-SubCell"/>
</dbReference>
<reference evidence="11 12" key="1">
    <citation type="submission" date="2014-09" db="EMBL/GenBank/DDBJ databases">
        <authorList>
            <person name="Hornung B.V."/>
        </authorList>
    </citation>
    <scope>NUCLEOTIDE SEQUENCE [LARGE SCALE GENOMIC DNA]</scope>
    <source>
        <strain evidence="11 12">FRIFI</strain>
    </source>
</reference>
<feature type="transmembrane region" description="Helical" evidence="10">
    <location>
        <begin position="94"/>
        <end position="117"/>
    </location>
</feature>
<dbReference type="InterPro" id="IPR051327">
    <property type="entry name" value="MATE_MepA_subfamily"/>
</dbReference>
<dbReference type="GO" id="GO:0042910">
    <property type="term" value="F:xenobiotic transmembrane transporter activity"/>
    <property type="evidence" value="ECO:0007669"/>
    <property type="project" value="InterPro"/>
</dbReference>
<keyword evidence="4" id="KW-0813">Transport</keyword>
<dbReference type="Proteomes" id="UP000245695">
    <property type="component" value="Chromosome 1"/>
</dbReference>
<feature type="transmembrane region" description="Helical" evidence="10">
    <location>
        <begin position="20"/>
        <end position="46"/>
    </location>
</feature>
<dbReference type="RefSeq" id="WP_166505724.1">
    <property type="nucleotide sequence ID" value="NZ_JAKNTL010000007.1"/>
</dbReference>
<feature type="transmembrane region" description="Helical" evidence="10">
    <location>
        <begin position="166"/>
        <end position="189"/>
    </location>
</feature>
<dbReference type="KEGG" id="rhom:FRIFI_1914"/>
<gene>
    <name evidence="11" type="ORF">FRIFI_1914</name>
</gene>
<evidence type="ECO:0000256" key="4">
    <source>
        <dbReference type="ARBA" id="ARBA00022448"/>
    </source>
</evidence>
<dbReference type="CDD" id="cd13143">
    <property type="entry name" value="MATE_MepA_like"/>
    <property type="match status" value="1"/>
</dbReference>
<keyword evidence="5" id="KW-1003">Cell membrane</keyword>
<dbReference type="PANTHER" id="PTHR43823:SF4">
    <property type="entry name" value="SPORULATION PROTEIN YKVU"/>
    <property type="match status" value="1"/>
</dbReference>
<feature type="transmembrane region" description="Helical" evidence="10">
    <location>
        <begin position="417"/>
        <end position="436"/>
    </location>
</feature>
<feature type="transmembrane region" description="Helical" evidence="10">
    <location>
        <begin position="361"/>
        <end position="379"/>
    </location>
</feature>
<dbReference type="PIRSF" id="PIRSF006603">
    <property type="entry name" value="DinF"/>
    <property type="match status" value="1"/>
</dbReference>
<feature type="transmembrane region" description="Helical" evidence="10">
    <location>
        <begin position="137"/>
        <end position="159"/>
    </location>
</feature>
<dbReference type="PANTHER" id="PTHR43823">
    <property type="entry name" value="SPORULATION PROTEIN YKVU"/>
    <property type="match status" value="1"/>
</dbReference>
<evidence type="ECO:0000256" key="5">
    <source>
        <dbReference type="ARBA" id="ARBA00022475"/>
    </source>
</evidence>
<keyword evidence="9" id="KW-0046">Antibiotic resistance</keyword>
<keyword evidence="7 10" id="KW-1133">Transmembrane helix</keyword>
<keyword evidence="8 10" id="KW-0472">Membrane</keyword>
<dbReference type="Pfam" id="PF01554">
    <property type="entry name" value="MatE"/>
    <property type="match status" value="2"/>
</dbReference>
<evidence type="ECO:0000256" key="7">
    <source>
        <dbReference type="ARBA" id="ARBA00022989"/>
    </source>
</evidence>
<feature type="transmembrane region" description="Helical" evidence="10">
    <location>
        <begin position="265"/>
        <end position="288"/>
    </location>
</feature>
<feature type="transmembrane region" description="Helical" evidence="10">
    <location>
        <begin position="52"/>
        <end position="73"/>
    </location>
</feature>
<comment type="subcellular location">
    <subcellularLocation>
        <location evidence="1">Cell membrane</location>
        <topology evidence="1">Multi-pass membrane protein</topology>
    </subcellularLocation>
</comment>
<proteinExistence type="inferred from homology"/>
<dbReference type="InterPro" id="IPR045070">
    <property type="entry name" value="MATE_MepA-like"/>
</dbReference>
<evidence type="ECO:0000256" key="2">
    <source>
        <dbReference type="ARBA" id="ARBA00008417"/>
    </source>
</evidence>
<evidence type="ECO:0000256" key="8">
    <source>
        <dbReference type="ARBA" id="ARBA00023136"/>
    </source>
</evidence>
<feature type="transmembrane region" description="Helical" evidence="10">
    <location>
        <begin position="195"/>
        <end position="216"/>
    </location>
</feature>
<accession>A0A2P2BSU1</accession>
<organism evidence="11 12">
    <name type="scientific">Romboutsia hominis</name>
    <dbReference type="NCBI Taxonomy" id="1507512"/>
    <lineage>
        <taxon>Bacteria</taxon>
        <taxon>Bacillati</taxon>
        <taxon>Bacillota</taxon>
        <taxon>Clostridia</taxon>
        <taxon>Peptostreptococcales</taxon>
        <taxon>Peptostreptococcaceae</taxon>
        <taxon>Romboutsia</taxon>
    </lineage>
</organism>
<name>A0A2P2BSU1_9FIRM</name>
<keyword evidence="12" id="KW-1185">Reference proteome</keyword>
<dbReference type="GO" id="GO:0015297">
    <property type="term" value="F:antiporter activity"/>
    <property type="evidence" value="ECO:0007669"/>
    <property type="project" value="InterPro"/>
</dbReference>
<dbReference type="InterPro" id="IPR002528">
    <property type="entry name" value="MATE_fam"/>
</dbReference>